<protein>
    <recommendedName>
        <fullName evidence="2">Ig-like domain-containing protein</fullName>
    </recommendedName>
</protein>
<reference evidence="3" key="1">
    <citation type="submission" date="2021-02" db="EMBL/GenBank/DDBJ databases">
        <authorList>
            <person name="Nowell W R."/>
        </authorList>
    </citation>
    <scope>NUCLEOTIDE SEQUENCE</scope>
</reference>
<dbReference type="OrthoDB" id="5985519at2759"/>
<dbReference type="InterPro" id="IPR013783">
    <property type="entry name" value="Ig-like_fold"/>
</dbReference>
<gene>
    <name evidence="3" type="ORF">GPM918_LOCUS145</name>
    <name evidence="4" type="ORF">OVA965_LOCUS10343</name>
    <name evidence="5" type="ORF">SRO942_LOCUS146</name>
    <name evidence="6" type="ORF">TMI583_LOCUS10339</name>
</gene>
<dbReference type="PANTHER" id="PTHR45080">
    <property type="entry name" value="CONTACTIN 5"/>
    <property type="match status" value="1"/>
</dbReference>
<sequence>MHTNVLLHCPYARNVHWYYKQNATYPTYRPADNGDELRDTLQIDDFAGGKIAGTGNYKCIGRDDNGQSQESKEILLLAQEQLNDPSRAVADDRRSKIEISFVHQGKQLSIKCPYKADHDEEILWEFKAIDFGHLTPKEYTFADGKEKYRRENNQPTTSSTTTNYPWVNLSDYRNHSRILIKNLTIFHTGEYRCRLIYATTKRAVKTSHIVELIVVFTLLSPWNDTKLMFGSSFEKHCVTNWPNSLLRIIKEDGDVQHPSLNIAPGQQPSPISITSPSSITIDSVGYEHEGMYTCQAILEHRLYQSWSFFLNIYGQPMAISGFTNSSRHTAKEYEMVVLKCGIKADPGPKYQWLFKPNNSTLFGNVFKPINEYPFSSPREGHSYLFNFTASAVRDGEYMCIATNEYSTMTSHMIFSTEKGVEPLPVKRIYSLPNLLIPLTCTLKEYPRSKIIWERRDELNNTWTPITNSSGISPNIHRHQEASMYKVEGYYRCAVIIGDQVLEYGEQLQLITSLALDIKRSNWTGNAIMFEGDSLNRTCYANRPDAETIIIDMRHNEAIHEHELVIERLHINDSGIYICIADVFGKLSTNWTFKLVVRPADIVEIYLQSLHNQSNMLDDDTSTRPSQIVTGNIFSTLSGTTEIDENYLNNNNNHTENNSKNTTLASELDLTGLHEDIGIGISHKGPNSHEISVVVNTNKKSNIIVDSNTNVKPNEIVVTSSNNNSIVNNINSHDVMPTLSLDSLSAQVMDIHTSPVTHLNINKTSLYEKSFANDKETDNTLPEQEKKTVTEISSDLPIKTPPNEQQQQEINVQAQSNNQLQDITNSKFLKTDQHSSEKAFIHKEKYHTRERARNLMKEKRTSMESSKDQAVNEIIV</sequence>
<dbReference type="SMART" id="SM00409">
    <property type="entry name" value="IG"/>
    <property type="match status" value="4"/>
</dbReference>
<evidence type="ECO:0000259" key="2">
    <source>
        <dbReference type="PROSITE" id="PS50835"/>
    </source>
</evidence>
<comment type="caution">
    <text evidence="3">The sequence shown here is derived from an EMBL/GenBank/DDBJ whole genome shotgun (WGS) entry which is preliminary data.</text>
</comment>
<dbReference type="Gene3D" id="2.60.40.10">
    <property type="entry name" value="Immunoglobulins"/>
    <property type="match status" value="2"/>
</dbReference>
<evidence type="ECO:0000256" key="1">
    <source>
        <dbReference type="SAM" id="MobiDB-lite"/>
    </source>
</evidence>
<dbReference type="EMBL" id="CAJOBC010000011">
    <property type="protein sequence ID" value="CAF3517036.1"/>
    <property type="molecule type" value="Genomic_DNA"/>
</dbReference>
<keyword evidence="7" id="KW-1185">Reference proteome</keyword>
<name>A0A813NKN9_9BILA</name>
<feature type="compositionally biased region" description="Basic and acidic residues" evidence="1">
    <location>
        <begin position="856"/>
        <end position="866"/>
    </location>
</feature>
<feature type="region of interest" description="Disordered" evidence="1">
    <location>
        <begin position="856"/>
        <end position="875"/>
    </location>
</feature>
<feature type="domain" description="Ig-like" evidence="2">
    <location>
        <begin position="85"/>
        <end position="205"/>
    </location>
</feature>
<dbReference type="Proteomes" id="UP000681722">
    <property type="component" value="Unassembled WGS sequence"/>
</dbReference>
<dbReference type="GO" id="GO:0007156">
    <property type="term" value="P:homophilic cell adhesion via plasma membrane adhesion molecules"/>
    <property type="evidence" value="ECO:0007669"/>
    <property type="project" value="TreeGrafter"/>
</dbReference>
<accession>A0A813NKN9</accession>
<evidence type="ECO:0000313" key="3">
    <source>
        <dbReference type="EMBL" id="CAF0738937.1"/>
    </source>
</evidence>
<dbReference type="PANTHER" id="PTHR45080:SF21">
    <property type="entry name" value="INACTIVE TYROSINE-PROTEIN KINASE 7"/>
    <property type="match status" value="1"/>
</dbReference>
<organism evidence="3 7">
    <name type="scientific">Didymodactylos carnosus</name>
    <dbReference type="NCBI Taxonomy" id="1234261"/>
    <lineage>
        <taxon>Eukaryota</taxon>
        <taxon>Metazoa</taxon>
        <taxon>Spiralia</taxon>
        <taxon>Gnathifera</taxon>
        <taxon>Rotifera</taxon>
        <taxon>Eurotatoria</taxon>
        <taxon>Bdelloidea</taxon>
        <taxon>Philodinida</taxon>
        <taxon>Philodinidae</taxon>
        <taxon>Didymodactylos</taxon>
    </lineage>
</organism>
<dbReference type="EMBL" id="CAJOBA010003813">
    <property type="protein sequence ID" value="CAF3693768.1"/>
    <property type="molecule type" value="Genomic_DNA"/>
</dbReference>
<dbReference type="Proteomes" id="UP000663829">
    <property type="component" value="Unassembled WGS sequence"/>
</dbReference>
<dbReference type="AlphaFoldDB" id="A0A813NKN9"/>
<evidence type="ECO:0000313" key="7">
    <source>
        <dbReference type="Proteomes" id="UP000663829"/>
    </source>
</evidence>
<dbReference type="GO" id="GO:0008046">
    <property type="term" value="F:axon guidance receptor activity"/>
    <property type="evidence" value="ECO:0007669"/>
    <property type="project" value="TreeGrafter"/>
</dbReference>
<dbReference type="PROSITE" id="PS50835">
    <property type="entry name" value="IG_LIKE"/>
    <property type="match status" value="2"/>
</dbReference>
<dbReference type="Proteomes" id="UP000682733">
    <property type="component" value="Unassembled WGS sequence"/>
</dbReference>
<dbReference type="SUPFAM" id="SSF48726">
    <property type="entry name" value="Immunoglobulin"/>
    <property type="match status" value="3"/>
</dbReference>
<proteinExistence type="predicted"/>
<dbReference type="EMBL" id="CAJNOQ010000011">
    <property type="protein sequence ID" value="CAF0738937.1"/>
    <property type="molecule type" value="Genomic_DNA"/>
</dbReference>
<evidence type="ECO:0000313" key="5">
    <source>
        <dbReference type="EMBL" id="CAF3517036.1"/>
    </source>
</evidence>
<dbReference type="InterPro" id="IPR036179">
    <property type="entry name" value="Ig-like_dom_sf"/>
</dbReference>
<feature type="domain" description="Ig-like" evidence="2">
    <location>
        <begin position="316"/>
        <end position="415"/>
    </location>
</feature>
<dbReference type="GO" id="GO:0005886">
    <property type="term" value="C:plasma membrane"/>
    <property type="evidence" value="ECO:0007669"/>
    <property type="project" value="TreeGrafter"/>
</dbReference>
<dbReference type="Proteomes" id="UP000677228">
    <property type="component" value="Unassembled WGS sequence"/>
</dbReference>
<dbReference type="InterPro" id="IPR003599">
    <property type="entry name" value="Ig_sub"/>
</dbReference>
<dbReference type="InterPro" id="IPR050958">
    <property type="entry name" value="Cell_Adh-Cytoskel_Orgn"/>
</dbReference>
<dbReference type="GO" id="GO:0050808">
    <property type="term" value="P:synapse organization"/>
    <property type="evidence" value="ECO:0007669"/>
    <property type="project" value="TreeGrafter"/>
</dbReference>
<dbReference type="GO" id="GO:0043025">
    <property type="term" value="C:neuronal cell body"/>
    <property type="evidence" value="ECO:0007669"/>
    <property type="project" value="TreeGrafter"/>
</dbReference>
<dbReference type="InterPro" id="IPR007110">
    <property type="entry name" value="Ig-like_dom"/>
</dbReference>
<dbReference type="EMBL" id="CAJNOK010003812">
    <property type="protein sequence ID" value="CAF0915423.1"/>
    <property type="molecule type" value="Genomic_DNA"/>
</dbReference>
<dbReference type="GO" id="GO:0030424">
    <property type="term" value="C:axon"/>
    <property type="evidence" value="ECO:0007669"/>
    <property type="project" value="TreeGrafter"/>
</dbReference>
<evidence type="ECO:0000313" key="4">
    <source>
        <dbReference type="EMBL" id="CAF0915423.1"/>
    </source>
</evidence>
<evidence type="ECO:0000313" key="6">
    <source>
        <dbReference type="EMBL" id="CAF3693768.1"/>
    </source>
</evidence>